<gene>
    <name evidence="2" type="primary">Dper\GL14658</name>
    <name evidence="2" type="ORF">Dper_GL14658</name>
</gene>
<dbReference type="PhylomeDB" id="B4GVK5"/>
<evidence type="ECO:0000313" key="2">
    <source>
        <dbReference type="EMBL" id="EDW26700.1"/>
    </source>
</evidence>
<keyword evidence="3" id="KW-1185">Reference proteome</keyword>
<organism evidence="3">
    <name type="scientific">Drosophila persimilis</name>
    <name type="common">Fruit fly</name>
    <dbReference type="NCBI Taxonomy" id="7234"/>
    <lineage>
        <taxon>Eukaryota</taxon>
        <taxon>Metazoa</taxon>
        <taxon>Ecdysozoa</taxon>
        <taxon>Arthropoda</taxon>
        <taxon>Hexapoda</taxon>
        <taxon>Insecta</taxon>
        <taxon>Pterygota</taxon>
        <taxon>Neoptera</taxon>
        <taxon>Endopterygota</taxon>
        <taxon>Diptera</taxon>
        <taxon>Brachycera</taxon>
        <taxon>Muscomorpha</taxon>
        <taxon>Ephydroidea</taxon>
        <taxon>Drosophilidae</taxon>
        <taxon>Drosophila</taxon>
        <taxon>Sophophora</taxon>
    </lineage>
</organism>
<feature type="region of interest" description="Disordered" evidence="1">
    <location>
        <begin position="70"/>
        <end position="106"/>
    </location>
</feature>
<dbReference type="Proteomes" id="UP000008744">
    <property type="component" value="Unassembled WGS sequence"/>
</dbReference>
<sequence length="106" mass="11561">MNQNNKELSQKYPPHQGHQAFINKLAKKQKYFDSADYQMALQSADQEQAMGDGSRITGAMVATLEAISARKSKLPRSPLVESESDSTVSSVSAKPESLGVGKHESH</sequence>
<proteinExistence type="predicted"/>
<dbReference type="EMBL" id="CH479193">
    <property type="protein sequence ID" value="EDW26700.1"/>
    <property type="molecule type" value="Genomic_DNA"/>
</dbReference>
<dbReference type="HOGENOM" id="CLU_2225944_0_0_1"/>
<dbReference type="OMA" id="QGHQAFI"/>
<reference evidence="2 3" key="1">
    <citation type="journal article" date="2007" name="Nature">
        <title>Evolution of genes and genomes on the Drosophila phylogeny.</title>
        <authorList>
            <consortium name="Drosophila 12 Genomes Consortium"/>
            <person name="Clark A.G."/>
            <person name="Eisen M.B."/>
            <person name="Smith D.R."/>
            <person name="Bergman C.M."/>
            <person name="Oliver B."/>
            <person name="Markow T.A."/>
            <person name="Kaufman T.C."/>
            <person name="Kellis M."/>
            <person name="Gelbart W."/>
            <person name="Iyer V.N."/>
            <person name="Pollard D.A."/>
            <person name="Sackton T.B."/>
            <person name="Larracuente A.M."/>
            <person name="Singh N.D."/>
            <person name="Abad J.P."/>
            <person name="Abt D.N."/>
            <person name="Adryan B."/>
            <person name="Aguade M."/>
            <person name="Akashi H."/>
            <person name="Anderson W.W."/>
            <person name="Aquadro C.F."/>
            <person name="Ardell D.H."/>
            <person name="Arguello R."/>
            <person name="Artieri C.G."/>
            <person name="Barbash D.A."/>
            <person name="Barker D."/>
            <person name="Barsanti P."/>
            <person name="Batterham P."/>
            <person name="Batzoglou S."/>
            <person name="Begun D."/>
            <person name="Bhutkar A."/>
            <person name="Blanco E."/>
            <person name="Bosak S.A."/>
            <person name="Bradley R.K."/>
            <person name="Brand A.D."/>
            <person name="Brent M.R."/>
            <person name="Brooks A.N."/>
            <person name="Brown R.H."/>
            <person name="Butlin R.K."/>
            <person name="Caggese C."/>
            <person name="Calvi B.R."/>
            <person name="Bernardo de Carvalho A."/>
            <person name="Caspi A."/>
            <person name="Castrezana S."/>
            <person name="Celniker S.E."/>
            <person name="Chang J.L."/>
            <person name="Chapple C."/>
            <person name="Chatterji S."/>
            <person name="Chinwalla A."/>
            <person name="Civetta A."/>
            <person name="Clifton S.W."/>
            <person name="Comeron J.M."/>
            <person name="Costello J.C."/>
            <person name="Coyne J.A."/>
            <person name="Daub J."/>
            <person name="David R.G."/>
            <person name="Delcher A.L."/>
            <person name="Delehaunty K."/>
            <person name="Do C.B."/>
            <person name="Ebling H."/>
            <person name="Edwards K."/>
            <person name="Eickbush T."/>
            <person name="Evans J.D."/>
            <person name="Filipski A."/>
            <person name="Findeiss S."/>
            <person name="Freyhult E."/>
            <person name="Fulton L."/>
            <person name="Fulton R."/>
            <person name="Garcia A.C."/>
            <person name="Gardiner A."/>
            <person name="Garfield D.A."/>
            <person name="Garvin B.E."/>
            <person name="Gibson G."/>
            <person name="Gilbert D."/>
            <person name="Gnerre S."/>
            <person name="Godfrey J."/>
            <person name="Good R."/>
            <person name="Gotea V."/>
            <person name="Gravely B."/>
            <person name="Greenberg A.J."/>
            <person name="Griffiths-Jones S."/>
            <person name="Gross S."/>
            <person name="Guigo R."/>
            <person name="Gustafson E.A."/>
            <person name="Haerty W."/>
            <person name="Hahn M.W."/>
            <person name="Halligan D.L."/>
            <person name="Halpern A.L."/>
            <person name="Halter G.M."/>
            <person name="Han M.V."/>
            <person name="Heger A."/>
            <person name="Hillier L."/>
            <person name="Hinrichs A.S."/>
            <person name="Holmes I."/>
            <person name="Hoskins R.A."/>
            <person name="Hubisz M.J."/>
            <person name="Hultmark D."/>
            <person name="Huntley M.A."/>
            <person name="Jaffe D.B."/>
            <person name="Jagadeeshan S."/>
            <person name="Jeck W.R."/>
            <person name="Johnson J."/>
            <person name="Jones C.D."/>
            <person name="Jordan W.C."/>
            <person name="Karpen G.H."/>
            <person name="Kataoka E."/>
            <person name="Keightley P.D."/>
            <person name="Kheradpour P."/>
            <person name="Kirkness E.F."/>
            <person name="Koerich L.B."/>
            <person name="Kristiansen K."/>
            <person name="Kudrna D."/>
            <person name="Kulathinal R.J."/>
            <person name="Kumar S."/>
            <person name="Kwok R."/>
            <person name="Lander E."/>
            <person name="Langley C.H."/>
            <person name="Lapoint R."/>
            <person name="Lazzaro B.P."/>
            <person name="Lee S.J."/>
            <person name="Levesque L."/>
            <person name="Li R."/>
            <person name="Lin C.F."/>
            <person name="Lin M.F."/>
            <person name="Lindblad-Toh K."/>
            <person name="Llopart A."/>
            <person name="Long M."/>
            <person name="Low L."/>
            <person name="Lozovsky E."/>
            <person name="Lu J."/>
            <person name="Luo M."/>
            <person name="Machado C.A."/>
            <person name="Makalowski W."/>
            <person name="Marzo M."/>
            <person name="Matsuda M."/>
            <person name="Matzkin L."/>
            <person name="McAllister B."/>
            <person name="McBride C.S."/>
            <person name="McKernan B."/>
            <person name="McKernan K."/>
            <person name="Mendez-Lago M."/>
            <person name="Minx P."/>
            <person name="Mollenhauer M.U."/>
            <person name="Montooth K."/>
            <person name="Mount S.M."/>
            <person name="Mu X."/>
            <person name="Myers E."/>
            <person name="Negre B."/>
            <person name="Newfeld S."/>
            <person name="Nielsen R."/>
            <person name="Noor M.A."/>
            <person name="O'Grady P."/>
            <person name="Pachter L."/>
            <person name="Papaceit M."/>
            <person name="Parisi M.J."/>
            <person name="Parisi M."/>
            <person name="Parts L."/>
            <person name="Pedersen J.S."/>
            <person name="Pesole G."/>
            <person name="Phillippy A.M."/>
            <person name="Ponting C.P."/>
            <person name="Pop M."/>
            <person name="Porcelli D."/>
            <person name="Powell J.R."/>
            <person name="Prohaska S."/>
            <person name="Pruitt K."/>
            <person name="Puig M."/>
            <person name="Quesneville H."/>
            <person name="Ram K.R."/>
            <person name="Rand D."/>
            <person name="Rasmussen M.D."/>
            <person name="Reed L.K."/>
            <person name="Reenan R."/>
            <person name="Reily A."/>
            <person name="Remington K.A."/>
            <person name="Rieger T.T."/>
            <person name="Ritchie M.G."/>
            <person name="Robin C."/>
            <person name="Rogers Y.H."/>
            <person name="Rohde C."/>
            <person name="Rozas J."/>
            <person name="Rubenfield M.J."/>
            <person name="Ruiz A."/>
            <person name="Russo S."/>
            <person name="Salzberg S.L."/>
            <person name="Sanchez-Gracia A."/>
            <person name="Saranga D.J."/>
            <person name="Sato H."/>
            <person name="Schaeffer S.W."/>
            <person name="Schatz M.C."/>
            <person name="Schlenke T."/>
            <person name="Schwartz R."/>
            <person name="Segarra C."/>
            <person name="Singh R.S."/>
            <person name="Sirot L."/>
            <person name="Sirota M."/>
            <person name="Sisneros N.B."/>
            <person name="Smith C.D."/>
            <person name="Smith T.F."/>
            <person name="Spieth J."/>
            <person name="Stage D.E."/>
            <person name="Stark A."/>
            <person name="Stephan W."/>
            <person name="Strausberg R.L."/>
            <person name="Strempel S."/>
            <person name="Sturgill D."/>
            <person name="Sutton G."/>
            <person name="Sutton G.G."/>
            <person name="Tao W."/>
            <person name="Teichmann S."/>
            <person name="Tobari Y.N."/>
            <person name="Tomimura Y."/>
            <person name="Tsolas J.M."/>
            <person name="Valente V.L."/>
            <person name="Venter E."/>
            <person name="Venter J.C."/>
            <person name="Vicario S."/>
            <person name="Vieira F.G."/>
            <person name="Vilella A.J."/>
            <person name="Villasante A."/>
            <person name="Walenz B."/>
            <person name="Wang J."/>
            <person name="Wasserman M."/>
            <person name="Watts T."/>
            <person name="Wilson D."/>
            <person name="Wilson R.K."/>
            <person name="Wing R.A."/>
            <person name="Wolfner M.F."/>
            <person name="Wong A."/>
            <person name="Wong G.K."/>
            <person name="Wu C.I."/>
            <person name="Wu G."/>
            <person name="Yamamoto D."/>
            <person name="Yang H.P."/>
            <person name="Yang S.P."/>
            <person name="Yorke J.A."/>
            <person name="Yoshida K."/>
            <person name="Zdobnov E."/>
            <person name="Zhang P."/>
            <person name="Zhang Y."/>
            <person name="Zimin A.V."/>
            <person name="Baldwin J."/>
            <person name="Abdouelleil A."/>
            <person name="Abdulkadir J."/>
            <person name="Abebe A."/>
            <person name="Abera B."/>
            <person name="Abreu J."/>
            <person name="Acer S.C."/>
            <person name="Aftuck L."/>
            <person name="Alexander A."/>
            <person name="An P."/>
            <person name="Anderson E."/>
            <person name="Anderson S."/>
            <person name="Arachi H."/>
            <person name="Azer M."/>
            <person name="Bachantsang P."/>
            <person name="Barry A."/>
            <person name="Bayul T."/>
            <person name="Berlin A."/>
            <person name="Bessette D."/>
            <person name="Bloom T."/>
            <person name="Blye J."/>
            <person name="Boguslavskiy L."/>
            <person name="Bonnet C."/>
            <person name="Boukhgalter B."/>
            <person name="Bourzgui I."/>
            <person name="Brown A."/>
            <person name="Cahill P."/>
            <person name="Channer S."/>
            <person name="Cheshatsang Y."/>
            <person name="Chuda L."/>
            <person name="Citroen M."/>
            <person name="Collymore A."/>
            <person name="Cooke P."/>
            <person name="Costello M."/>
            <person name="D'Aco K."/>
            <person name="Daza R."/>
            <person name="De Haan G."/>
            <person name="DeGray S."/>
            <person name="DeMaso C."/>
            <person name="Dhargay N."/>
            <person name="Dooley K."/>
            <person name="Dooley E."/>
            <person name="Doricent M."/>
            <person name="Dorje P."/>
            <person name="Dorjee K."/>
            <person name="Dupes A."/>
            <person name="Elong R."/>
            <person name="Falk J."/>
            <person name="Farina A."/>
            <person name="Faro S."/>
            <person name="Ferguson D."/>
            <person name="Fisher S."/>
            <person name="Foley C.D."/>
            <person name="Franke A."/>
            <person name="Friedrich D."/>
            <person name="Gadbois L."/>
            <person name="Gearin G."/>
            <person name="Gearin C.R."/>
            <person name="Giannoukos G."/>
            <person name="Goode T."/>
            <person name="Graham J."/>
            <person name="Grandbois E."/>
            <person name="Grewal S."/>
            <person name="Gyaltsen K."/>
            <person name="Hafez N."/>
            <person name="Hagos B."/>
            <person name="Hall J."/>
            <person name="Henson C."/>
            <person name="Hollinger A."/>
            <person name="Honan T."/>
            <person name="Huard M.D."/>
            <person name="Hughes L."/>
            <person name="Hurhula B."/>
            <person name="Husby M.E."/>
            <person name="Kamat A."/>
            <person name="Kanga B."/>
            <person name="Kashin S."/>
            <person name="Khazanovich D."/>
            <person name="Kisner P."/>
            <person name="Lance K."/>
            <person name="Lara M."/>
            <person name="Lee W."/>
            <person name="Lennon N."/>
            <person name="Letendre F."/>
            <person name="LeVine R."/>
            <person name="Lipovsky A."/>
            <person name="Liu X."/>
            <person name="Liu J."/>
            <person name="Liu S."/>
            <person name="Lokyitsang T."/>
            <person name="Lokyitsang Y."/>
            <person name="Lubonja R."/>
            <person name="Lui A."/>
            <person name="MacDonald P."/>
            <person name="Magnisalis V."/>
            <person name="Maru K."/>
            <person name="Matthews C."/>
            <person name="McCusker W."/>
            <person name="McDonough S."/>
            <person name="Mehta T."/>
            <person name="Meldrim J."/>
            <person name="Meneus L."/>
            <person name="Mihai O."/>
            <person name="Mihalev A."/>
            <person name="Mihova T."/>
            <person name="Mittelman R."/>
            <person name="Mlenga V."/>
            <person name="Montmayeur A."/>
            <person name="Mulrain L."/>
            <person name="Navidi A."/>
            <person name="Naylor J."/>
            <person name="Negash T."/>
            <person name="Nguyen T."/>
            <person name="Nguyen N."/>
            <person name="Nicol R."/>
            <person name="Norbu C."/>
            <person name="Norbu N."/>
            <person name="Novod N."/>
            <person name="O'Neill B."/>
            <person name="Osman S."/>
            <person name="Markiewicz E."/>
            <person name="Oyono O.L."/>
            <person name="Patti C."/>
            <person name="Phunkhang P."/>
            <person name="Pierre F."/>
            <person name="Priest M."/>
            <person name="Raghuraman S."/>
            <person name="Rege F."/>
            <person name="Reyes R."/>
            <person name="Rise C."/>
            <person name="Rogov P."/>
            <person name="Ross K."/>
            <person name="Ryan E."/>
            <person name="Settipalli S."/>
            <person name="Shea T."/>
            <person name="Sherpa N."/>
            <person name="Shi L."/>
            <person name="Shih D."/>
            <person name="Sparrow T."/>
            <person name="Spaulding J."/>
            <person name="Stalker J."/>
            <person name="Stange-Thomann N."/>
            <person name="Stavropoulos S."/>
            <person name="Stone C."/>
            <person name="Strader C."/>
            <person name="Tesfaye S."/>
            <person name="Thomson T."/>
            <person name="Thoulutsang Y."/>
            <person name="Thoulutsang D."/>
            <person name="Topham K."/>
            <person name="Topping I."/>
            <person name="Tsamla T."/>
            <person name="Vassiliev H."/>
            <person name="Vo A."/>
            <person name="Wangchuk T."/>
            <person name="Wangdi T."/>
            <person name="Weiand M."/>
            <person name="Wilkinson J."/>
            <person name="Wilson A."/>
            <person name="Yadav S."/>
            <person name="Young G."/>
            <person name="Yu Q."/>
            <person name="Zembek L."/>
            <person name="Zhong D."/>
            <person name="Zimmer A."/>
            <person name="Zwirko Z."/>
            <person name="Jaffe D.B."/>
            <person name="Alvarez P."/>
            <person name="Brockman W."/>
            <person name="Butler J."/>
            <person name="Chin C."/>
            <person name="Gnerre S."/>
            <person name="Grabherr M."/>
            <person name="Kleber M."/>
            <person name="Mauceli E."/>
            <person name="MacCallum I."/>
        </authorList>
    </citation>
    <scope>NUCLEOTIDE SEQUENCE [LARGE SCALE GENOMIC DNA]</scope>
    <source>
        <strain evidence="3">MSH-3 / Tucson 14011-0111.49</strain>
    </source>
</reference>
<protein>
    <submittedName>
        <fullName evidence="2">GL14658</fullName>
    </submittedName>
</protein>
<dbReference type="AlphaFoldDB" id="B4GVK5"/>
<accession>B4GVK5</accession>
<evidence type="ECO:0000313" key="3">
    <source>
        <dbReference type="Proteomes" id="UP000008744"/>
    </source>
</evidence>
<evidence type="ECO:0000256" key="1">
    <source>
        <dbReference type="SAM" id="MobiDB-lite"/>
    </source>
</evidence>
<name>B4GVK5_DROPE</name>